<sequence>MLYTCPSYAAYFLLLVLPIMTVASAAYETESMDPGLALTPIWADEGVGTWRTRGGGGDRRGRRAVQLPQQTRRGPEHWPSLLYGQQHTMFRRSQYLLVIAMEDETGRLLRYDPRTRNVSVLRDGLSFPNGVAVAADGAQVMVAITAQFQLRRYWVRGPLVGHFETFAELPGYPDNVRADQRGGYWVALRQQPDDTLQTAPTVAVRVDGCDGEVKEALDGLSFVTVSEVGEWNGILWVGSVDTPYAGALSHKF</sequence>
<keyword evidence="2" id="KW-1185">Reference proteome</keyword>
<proteinExistence type="predicted"/>
<accession>A0ACD5UXP2</accession>
<dbReference type="Proteomes" id="UP001732700">
    <property type="component" value="Chromosome 2C"/>
</dbReference>
<dbReference type="EnsemblPlants" id="AVESA.00010b.r2.2CG0325950.1">
    <property type="protein sequence ID" value="AVESA.00010b.r2.2CG0325950.1.CDS"/>
    <property type="gene ID" value="AVESA.00010b.r2.2CG0325950"/>
</dbReference>
<evidence type="ECO:0000313" key="1">
    <source>
        <dbReference type="EnsemblPlants" id="AVESA.00010b.r2.2CG0325950.1.CDS"/>
    </source>
</evidence>
<reference evidence="1" key="1">
    <citation type="submission" date="2021-05" db="EMBL/GenBank/DDBJ databases">
        <authorList>
            <person name="Scholz U."/>
            <person name="Mascher M."/>
            <person name="Fiebig A."/>
        </authorList>
    </citation>
    <scope>NUCLEOTIDE SEQUENCE [LARGE SCALE GENOMIC DNA]</scope>
</reference>
<organism evidence="1 2">
    <name type="scientific">Avena sativa</name>
    <name type="common">Oat</name>
    <dbReference type="NCBI Taxonomy" id="4498"/>
    <lineage>
        <taxon>Eukaryota</taxon>
        <taxon>Viridiplantae</taxon>
        <taxon>Streptophyta</taxon>
        <taxon>Embryophyta</taxon>
        <taxon>Tracheophyta</taxon>
        <taxon>Spermatophyta</taxon>
        <taxon>Magnoliopsida</taxon>
        <taxon>Liliopsida</taxon>
        <taxon>Poales</taxon>
        <taxon>Poaceae</taxon>
        <taxon>BOP clade</taxon>
        <taxon>Pooideae</taxon>
        <taxon>Poodae</taxon>
        <taxon>Poeae</taxon>
        <taxon>Poeae Chloroplast Group 1 (Aveneae type)</taxon>
        <taxon>Aveninae</taxon>
        <taxon>Avena</taxon>
    </lineage>
</organism>
<name>A0ACD5UXP2_AVESA</name>
<protein>
    <submittedName>
        <fullName evidence="1">Uncharacterized protein</fullName>
    </submittedName>
</protein>
<evidence type="ECO:0000313" key="2">
    <source>
        <dbReference type="Proteomes" id="UP001732700"/>
    </source>
</evidence>
<reference evidence="1" key="2">
    <citation type="submission" date="2025-09" db="UniProtKB">
        <authorList>
            <consortium name="EnsemblPlants"/>
        </authorList>
    </citation>
    <scope>IDENTIFICATION</scope>
</reference>